<keyword evidence="3" id="KW-1185">Reference proteome</keyword>
<dbReference type="Pfam" id="PF09509">
    <property type="entry name" value="Hypoth_Ymh"/>
    <property type="match status" value="1"/>
</dbReference>
<dbReference type="Proteomes" id="UP000217258">
    <property type="component" value="Chromosome II"/>
</dbReference>
<name>A0ABM6N886_9GAMM</name>
<evidence type="ECO:0000313" key="3">
    <source>
        <dbReference type="Proteomes" id="UP000217258"/>
    </source>
</evidence>
<dbReference type="NCBIfam" id="TIGR02391">
    <property type="entry name" value="hypoth_ymh"/>
    <property type="match status" value="1"/>
</dbReference>
<gene>
    <name evidence="2" type="ORF">PISS_b0436</name>
</gene>
<accession>A0ABM6N886</accession>
<sequence length="88" mass="9653">MSSLTTDGADLFNTAFSVKHPILKINALRTDTEISEQKGFSNMIVGLFGAVRNPVAHAPKTSWPMSELDAQDILSTVSFIHRKLDNAH</sequence>
<protein>
    <recommendedName>
        <fullName evidence="1">Conserved hypothetical protein CHP02391 domain-containing protein</fullName>
    </recommendedName>
</protein>
<organism evidence="2 3">
    <name type="scientific">Pseudoalteromonas issachenkonii</name>
    <dbReference type="NCBI Taxonomy" id="152297"/>
    <lineage>
        <taxon>Bacteria</taxon>
        <taxon>Pseudomonadati</taxon>
        <taxon>Pseudomonadota</taxon>
        <taxon>Gammaproteobacteria</taxon>
        <taxon>Alteromonadales</taxon>
        <taxon>Pseudoalteromonadaceae</taxon>
        <taxon>Pseudoalteromonas</taxon>
    </lineage>
</organism>
<proteinExistence type="predicted"/>
<reference evidence="2 3" key="1">
    <citation type="submission" date="2015-06" db="EMBL/GenBank/DDBJ databases">
        <authorList>
            <person name="Xie B.-B."/>
            <person name="Rong J.-C."/>
            <person name="Qin Q.-L."/>
            <person name="Zhang Y.-Z."/>
        </authorList>
    </citation>
    <scope>NUCLEOTIDE SEQUENCE [LARGE SCALE GENOMIC DNA]</scope>
    <source>
        <strain evidence="2 3">KMM 3549</strain>
    </source>
</reference>
<dbReference type="InterPro" id="IPR012654">
    <property type="entry name" value="CHP02391"/>
</dbReference>
<evidence type="ECO:0000259" key="1">
    <source>
        <dbReference type="Pfam" id="PF09509"/>
    </source>
</evidence>
<dbReference type="EMBL" id="CP011031">
    <property type="protein sequence ID" value="ATC92574.1"/>
    <property type="molecule type" value="Genomic_DNA"/>
</dbReference>
<feature type="domain" description="Conserved hypothetical protein CHP02391" evidence="1">
    <location>
        <begin position="1"/>
        <end position="84"/>
    </location>
</feature>
<evidence type="ECO:0000313" key="2">
    <source>
        <dbReference type="EMBL" id="ATC92574.1"/>
    </source>
</evidence>